<dbReference type="GO" id="GO:0030643">
    <property type="term" value="P:intracellular phosphate ion homeostasis"/>
    <property type="evidence" value="ECO:0007669"/>
    <property type="project" value="InterPro"/>
</dbReference>
<reference evidence="9 10" key="1">
    <citation type="submission" date="2019-03" db="EMBL/GenBank/DDBJ databases">
        <title>Genomic Encyclopedia of Type Strains, Phase IV (KMG-IV): sequencing the most valuable type-strain genomes for metagenomic binning, comparative biology and taxonomic classification.</title>
        <authorList>
            <person name="Goeker M."/>
        </authorList>
    </citation>
    <scope>NUCLEOTIDE SEQUENCE [LARGE SCALE GENOMIC DNA]</scope>
    <source>
        <strain evidence="9 10">DSM 24176</strain>
    </source>
</reference>
<dbReference type="InterPro" id="IPR026022">
    <property type="entry name" value="PhoU_dom"/>
</dbReference>
<sequence>MPIRQEFLKELEVLHKNVIKMGSLIEQSIDETIEALIKQDVSLAQEVIKKDDVIDELEIEIERECIMLIAKQQPIASDLRKIASVMKIITDLERIADHCADISKYTIKLSNEKYIKPLIHIPEMAKQVKEMVRETIDAFISNNIHKANEIREKDDEIDRYFDIIVKELSERMESKPEVVPQCINFIFIVKYLERMADHSTNIAEWVQYIVTGDMDI</sequence>
<comment type="subcellular location">
    <subcellularLocation>
        <location evidence="1 7">Cytoplasm</location>
    </subcellularLocation>
</comment>
<comment type="caution">
    <text evidence="9">The sequence shown here is derived from an EMBL/GenBank/DDBJ whole genome shotgun (WGS) entry which is preliminary data.</text>
</comment>
<evidence type="ECO:0000256" key="4">
    <source>
        <dbReference type="ARBA" id="ARBA00022448"/>
    </source>
</evidence>
<dbReference type="Gene3D" id="1.20.58.220">
    <property type="entry name" value="Phosphate transport system protein phou homolog 2, domain 2"/>
    <property type="match status" value="1"/>
</dbReference>
<dbReference type="NCBIfam" id="TIGR02135">
    <property type="entry name" value="phoU_full"/>
    <property type="match status" value="1"/>
</dbReference>
<dbReference type="PIRSF" id="PIRSF003107">
    <property type="entry name" value="PhoU"/>
    <property type="match status" value="1"/>
</dbReference>
<keyword evidence="10" id="KW-1185">Reference proteome</keyword>
<name>A0A4V2Q1T4_9FIRM</name>
<dbReference type="FunFam" id="1.20.58.220:FF:000004">
    <property type="entry name" value="Phosphate-specific transport system accessory protein PhoU"/>
    <property type="match status" value="1"/>
</dbReference>
<evidence type="ECO:0000259" key="8">
    <source>
        <dbReference type="Pfam" id="PF01895"/>
    </source>
</evidence>
<dbReference type="Pfam" id="PF01895">
    <property type="entry name" value="PhoU"/>
    <property type="match status" value="2"/>
</dbReference>
<dbReference type="GO" id="GO:0005737">
    <property type="term" value="C:cytoplasm"/>
    <property type="evidence" value="ECO:0007669"/>
    <property type="project" value="UniProtKB-SubCell"/>
</dbReference>
<comment type="function">
    <text evidence="7">Plays a role in the regulation of phosphate uptake.</text>
</comment>
<protein>
    <recommendedName>
        <fullName evidence="7">Phosphate-specific transport system accessory protein PhoU</fullName>
    </recommendedName>
</protein>
<keyword evidence="5 7" id="KW-0963">Cytoplasm</keyword>
<gene>
    <name evidence="9" type="ORF">EDC19_1216</name>
</gene>
<comment type="subunit">
    <text evidence="3 7">Homodimer.</text>
</comment>
<organism evidence="9 10">
    <name type="scientific">Natranaerovirga hydrolytica</name>
    <dbReference type="NCBI Taxonomy" id="680378"/>
    <lineage>
        <taxon>Bacteria</taxon>
        <taxon>Bacillati</taxon>
        <taxon>Bacillota</taxon>
        <taxon>Clostridia</taxon>
        <taxon>Lachnospirales</taxon>
        <taxon>Natranaerovirgaceae</taxon>
        <taxon>Natranaerovirga</taxon>
    </lineage>
</organism>
<evidence type="ECO:0000256" key="3">
    <source>
        <dbReference type="ARBA" id="ARBA00011738"/>
    </source>
</evidence>
<keyword evidence="6 7" id="KW-0592">Phosphate transport</keyword>
<feature type="domain" description="PhoU" evidence="8">
    <location>
        <begin position="19"/>
        <end position="105"/>
    </location>
</feature>
<dbReference type="InterPro" id="IPR038078">
    <property type="entry name" value="PhoU-like_sf"/>
</dbReference>
<dbReference type="PANTHER" id="PTHR42930:SF3">
    <property type="entry name" value="PHOSPHATE-SPECIFIC TRANSPORT SYSTEM ACCESSORY PROTEIN PHOU"/>
    <property type="match status" value="1"/>
</dbReference>
<evidence type="ECO:0000256" key="5">
    <source>
        <dbReference type="ARBA" id="ARBA00022490"/>
    </source>
</evidence>
<dbReference type="PANTHER" id="PTHR42930">
    <property type="entry name" value="PHOSPHATE-SPECIFIC TRANSPORT SYSTEM ACCESSORY PROTEIN PHOU"/>
    <property type="match status" value="1"/>
</dbReference>
<proteinExistence type="inferred from homology"/>
<dbReference type="InterPro" id="IPR028366">
    <property type="entry name" value="PhoU"/>
</dbReference>
<evidence type="ECO:0000256" key="7">
    <source>
        <dbReference type="PIRNR" id="PIRNR003107"/>
    </source>
</evidence>
<evidence type="ECO:0000256" key="2">
    <source>
        <dbReference type="ARBA" id="ARBA00008107"/>
    </source>
</evidence>
<dbReference type="OrthoDB" id="9814256at2"/>
<dbReference type="GO" id="GO:0045936">
    <property type="term" value="P:negative regulation of phosphate metabolic process"/>
    <property type="evidence" value="ECO:0007669"/>
    <property type="project" value="InterPro"/>
</dbReference>
<feature type="domain" description="PhoU" evidence="8">
    <location>
        <begin position="121"/>
        <end position="206"/>
    </location>
</feature>
<dbReference type="GO" id="GO:0006817">
    <property type="term" value="P:phosphate ion transport"/>
    <property type="evidence" value="ECO:0007669"/>
    <property type="project" value="UniProtKB-KW"/>
</dbReference>
<evidence type="ECO:0000313" key="10">
    <source>
        <dbReference type="Proteomes" id="UP000294545"/>
    </source>
</evidence>
<keyword evidence="4 7" id="KW-0813">Transport</keyword>
<accession>A0A4V2Q1T4</accession>
<evidence type="ECO:0000313" key="9">
    <source>
        <dbReference type="EMBL" id="TCK98781.1"/>
    </source>
</evidence>
<dbReference type="SUPFAM" id="SSF109755">
    <property type="entry name" value="PhoU-like"/>
    <property type="match status" value="1"/>
</dbReference>
<dbReference type="Proteomes" id="UP000294545">
    <property type="component" value="Unassembled WGS sequence"/>
</dbReference>
<dbReference type="RefSeq" id="WP_132281913.1">
    <property type="nucleotide sequence ID" value="NZ_SMGQ01000011.1"/>
</dbReference>
<comment type="similarity">
    <text evidence="2 7">Belongs to the PhoU family.</text>
</comment>
<dbReference type="EMBL" id="SMGQ01000011">
    <property type="protein sequence ID" value="TCK98781.1"/>
    <property type="molecule type" value="Genomic_DNA"/>
</dbReference>
<evidence type="ECO:0000256" key="1">
    <source>
        <dbReference type="ARBA" id="ARBA00004496"/>
    </source>
</evidence>
<evidence type="ECO:0000256" key="6">
    <source>
        <dbReference type="ARBA" id="ARBA00022592"/>
    </source>
</evidence>
<dbReference type="AlphaFoldDB" id="A0A4V2Q1T4"/>